<evidence type="ECO:0000256" key="2">
    <source>
        <dbReference type="ARBA" id="ARBA00022438"/>
    </source>
</evidence>
<dbReference type="GO" id="GO:0004239">
    <property type="term" value="F:initiator methionyl aminopeptidase activity"/>
    <property type="evidence" value="ECO:0007669"/>
    <property type="project" value="UniProtKB-UniRule"/>
</dbReference>
<dbReference type="AlphaFoldDB" id="A0A3D9SQ31"/>
<sequence>MVNYKSPRELSVMREAGRVVHNTLERVAAAAEPGISLLELDAIAARCIKEHGARSSFLHYRPRYAPTPYPAVLCLSVNEVVVHGIPTGRTLREGDLLSIDCGAEVGGYHGDAAITISIGPPDEGAARLMETTRHALERAIEAARPGARLGDVSHAVETVGREAGYGILADCGGHGIGTAMHEDPSVSNTGLPGRGLRLREGLTIAIEPMFHEGGDDEGRTLADGWSIVTADGSRAAHFEHSIAVTADGPIILTGP</sequence>
<keyword evidence="4 6" id="KW-0479">Metal-binding</keyword>
<dbReference type="EC" id="3.4.11.18" evidence="6 7"/>
<keyword evidence="5 6" id="KW-0378">Hydrolase</keyword>
<feature type="binding site" evidence="6">
    <location>
        <position position="100"/>
    </location>
    <ligand>
        <name>a divalent metal cation</name>
        <dbReference type="ChEBI" id="CHEBI:60240"/>
        <label>1</label>
    </ligand>
</feature>
<dbReference type="Pfam" id="PF00557">
    <property type="entry name" value="Peptidase_M24"/>
    <property type="match status" value="1"/>
</dbReference>
<dbReference type="PRINTS" id="PR00599">
    <property type="entry name" value="MAPEPTIDASE"/>
</dbReference>
<feature type="binding site" evidence="6">
    <location>
        <position position="239"/>
    </location>
    <ligand>
        <name>a divalent metal cation</name>
        <dbReference type="ChEBI" id="CHEBI:60240"/>
        <label>1</label>
    </ligand>
</feature>
<feature type="binding site" evidence="6">
    <location>
        <position position="111"/>
    </location>
    <ligand>
        <name>a divalent metal cation</name>
        <dbReference type="ChEBI" id="CHEBI:60240"/>
        <label>1</label>
    </ligand>
</feature>
<keyword evidence="2 6" id="KW-0031">Aminopeptidase</keyword>
<reference evidence="9 10" key="1">
    <citation type="submission" date="2018-08" db="EMBL/GenBank/DDBJ databases">
        <title>Sequencing the genomes of 1000 actinobacteria strains.</title>
        <authorList>
            <person name="Klenk H.-P."/>
        </authorList>
    </citation>
    <scope>NUCLEOTIDE SEQUENCE [LARGE SCALE GENOMIC DNA]</scope>
    <source>
        <strain evidence="9 10">DSM 43927</strain>
    </source>
</reference>
<comment type="caution">
    <text evidence="9">The sequence shown here is derived from an EMBL/GenBank/DDBJ whole genome shotgun (WGS) entry which is preliminary data.</text>
</comment>
<feature type="binding site" evidence="6">
    <location>
        <position position="111"/>
    </location>
    <ligand>
        <name>a divalent metal cation</name>
        <dbReference type="ChEBI" id="CHEBI:60240"/>
        <label>2</label>
        <note>catalytic</note>
    </ligand>
</feature>
<dbReference type="GO" id="GO:0070006">
    <property type="term" value="F:metalloaminopeptidase activity"/>
    <property type="evidence" value="ECO:0007669"/>
    <property type="project" value="UniProtKB-UniRule"/>
</dbReference>
<dbReference type="GO" id="GO:0046872">
    <property type="term" value="F:metal ion binding"/>
    <property type="evidence" value="ECO:0007669"/>
    <property type="project" value="UniProtKB-UniRule"/>
</dbReference>
<feature type="binding site" evidence="6">
    <location>
        <position position="83"/>
    </location>
    <ligand>
        <name>substrate</name>
    </ligand>
</feature>
<dbReference type="EMBL" id="QTTT01000001">
    <property type="protein sequence ID" value="REE98076.1"/>
    <property type="molecule type" value="Genomic_DNA"/>
</dbReference>
<dbReference type="GO" id="GO:0005829">
    <property type="term" value="C:cytosol"/>
    <property type="evidence" value="ECO:0007669"/>
    <property type="project" value="TreeGrafter"/>
</dbReference>
<dbReference type="PANTHER" id="PTHR43330:SF27">
    <property type="entry name" value="METHIONINE AMINOPEPTIDASE"/>
    <property type="match status" value="1"/>
</dbReference>
<comment type="cofactor">
    <cofactor evidence="6">
        <name>Co(2+)</name>
        <dbReference type="ChEBI" id="CHEBI:48828"/>
    </cofactor>
    <cofactor evidence="6">
        <name>Zn(2+)</name>
        <dbReference type="ChEBI" id="CHEBI:29105"/>
    </cofactor>
    <cofactor evidence="6">
        <name>Mn(2+)</name>
        <dbReference type="ChEBI" id="CHEBI:29035"/>
    </cofactor>
    <cofactor evidence="6">
        <name>Fe(2+)</name>
        <dbReference type="ChEBI" id="CHEBI:29033"/>
    </cofactor>
    <text evidence="6">Binds 2 divalent metal cations per subunit. Has a high-affinity and a low affinity metal-binding site. The true nature of the physiological cofactor is under debate. The enzyme is active with cobalt, zinc, manganese or divalent iron ions. Most likely, methionine aminopeptidases function as mononuclear Fe(2+)-metalloproteases under physiological conditions, and the catalytically relevant metal-binding site has been assigned to the histidine-containing high-affinity site.</text>
</comment>
<comment type="function">
    <text evidence="1 6">Removes the N-terminal methionine from nascent proteins. The N-terminal methionine is often cleaved when the second residue in the primary sequence is small and uncharged (Met-Ala-, Cys, Gly, Pro, Ser, Thr, or Val). Requires deformylation of the N(alpha)-formylated initiator methionine before it can be hydrolyzed.</text>
</comment>
<comment type="subunit">
    <text evidence="6">Monomer.</text>
</comment>
<dbReference type="InterPro" id="IPR000994">
    <property type="entry name" value="Pept_M24"/>
</dbReference>
<dbReference type="RefSeq" id="WP_116023575.1">
    <property type="nucleotide sequence ID" value="NZ_QTTT01000001.1"/>
</dbReference>
<evidence type="ECO:0000256" key="6">
    <source>
        <dbReference type="HAMAP-Rule" id="MF_01974"/>
    </source>
</evidence>
<evidence type="ECO:0000313" key="10">
    <source>
        <dbReference type="Proteomes" id="UP000256661"/>
    </source>
</evidence>
<dbReference type="NCBIfam" id="TIGR00500">
    <property type="entry name" value="met_pdase_I"/>
    <property type="match status" value="1"/>
</dbReference>
<feature type="binding site" evidence="6">
    <location>
        <position position="181"/>
    </location>
    <ligand>
        <name>substrate</name>
    </ligand>
</feature>
<accession>A0A3D9SQ31</accession>
<evidence type="ECO:0000256" key="7">
    <source>
        <dbReference type="RuleBase" id="RU003653"/>
    </source>
</evidence>
<proteinExistence type="inferred from homology"/>
<keyword evidence="3 6" id="KW-0645">Protease</keyword>
<evidence type="ECO:0000313" key="9">
    <source>
        <dbReference type="EMBL" id="REE98076.1"/>
    </source>
</evidence>
<dbReference type="InterPro" id="IPR002467">
    <property type="entry name" value="Pept_M24A_MAP1"/>
</dbReference>
<comment type="catalytic activity">
    <reaction evidence="6 7">
        <text>Release of N-terminal amino acids, preferentially methionine, from peptides and arylamides.</text>
        <dbReference type="EC" id="3.4.11.18"/>
    </reaction>
</comment>
<evidence type="ECO:0000256" key="4">
    <source>
        <dbReference type="ARBA" id="ARBA00022723"/>
    </source>
</evidence>
<organism evidence="9 10">
    <name type="scientific">Thermomonospora umbrina</name>
    <dbReference type="NCBI Taxonomy" id="111806"/>
    <lineage>
        <taxon>Bacteria</taxon>
        <taxon>Bacillati</taxon>
        <taxon>Actinomycetota</taxon>
        <taxon>Actinomycetes</taxon>
        <taxon>Streptosporangiales</taxon>
        <taxon>Thermomonosporaceae</taxon>
        <taxon>Thermomonospora</taxon>
    </lineage>
</organism>
<name>A0A3D9SQ31_9ACTN</name>
<feature type="binding site" evidence="6">
    <location>
        <position position="174"/>
    </location>
    <ligand>
        <name>a divalent metal cation</name>
        <dbReference type="ChEBI" id="CHEBI:60240"/>
        <label>2</label>
        <note>catalytic</note>
    </ligand>
</feature>
<feature type="binding site" evidence="6">
    <location>
        <position position="207"/>
    </location>
    <ligand>
        <name>a divalent metal cation</name>
        <dbReference type="ChEBI" id="CHEBI:60240"/>
        <label>2</label>
        <note>catalytic</note>
    </ligand>
</feature>
<dbReference type="OrthoDB" id="9802055at2"/>
<feature type="binding site" evidence="6">
    <location>
        <position position="239"/>
    </location>
    <ligand>
        <name>a divalent metal cation</name>
        <dbReference type="ChEBI" id="CHEBI:60240"/>
        <label>2</label>
        <note>catalytic</note>
    </ligand>
</feature>
<keyword evidence="10" id="KW-1185">Reference proteome</keyword>
<dbReference type="GO" id="GO:0006508">
    <property type="term" value="P:proteolysis"/>
    <property type="evidence" value="ECO:0007669"/>
    <property type="project" value="UniProtKB-KW"/>
</dbReference>
<dbReference type="InterPro" id="IPR001714">
    <property type="entry name" value="Pept_M24_MAP"/>
</dbReference>
<dbReference type="PANTHER" id="PTHR43330">
    <property type="entry name" value="METHIONINE AMINOPEPTIDASE"/>
    <property type="match status" value="1"/>
</dbReference>
<dbReference type="InterPro" id="IPR036005">
    <property type="entry name" value="Creatinase/aminopeptidase-like"/>
</dbReference>
<feature type="domain" description="Peptidase M24" evidence="8">
    <location>
        <begin position="13"/>
        <end position="246"/>
    </location>
</feature>
<evidence type="ECO:0000256" key="1">
    <source>
        <dbReference type="ARBA" id="ARBA00002521"/>
    </source>
</evidence>
<gene>
    <name evidence="6" type="primary">map</name>
    <name evidence="9" type="ORF">DFJ69_3556</name>
</gene>
<evidence type="ECO:0000256" key="3">
    <source>
        <dbReference type="ARBA" id="ARBA00022670"/>
    </source>
</evidence>
<protein>
    <recommendedName>
        <fullName evidence="6 7">Methionine aminopeptidase</fullName>
        <shortName evidence="6">MAP</shortName>
        <shortName evidence="6">MetAP</shortName>
        <ecNumber evidence="6 7">3.4.11.18</ecNumber>
    </recommendedName>
    <alternativeName>
        <fullName evidence="6">Peptidase M</fullName>
    </alternativeName>
</protein>
<dbReference type="HAMAP" id="MF_01974">
    <property type="entry name" value="MetAP_1"/>
    <property type="match status" value="1"/>
</dbReference>
<comment type="similarity">
    <text evidence="6">Belongs to the peptidase M24A family. Methionine aminopeptidase type 1 subfamily.</text>
</comment>
<evidence type="ECO:0000256" key="5">
    <source>
        <dbReference type="ARBA" id="ARBA00022801"/>
    </source>
</evidence>
<evidence type="ECO:0000259" key="8">
    <source>
        <dbReference type="Pfam" id="PF00557"/>
    </source>
</evidence>
<dbReference type="Proteomes" id="UP000256661">
    <property type="component" value="Unassembled WGS sequence"/>
</dbReference>
<dbReference type="CDD" id="cd01086">
    <property type="entry name" value="MetAP1"/>
    <property type="match status" value="1"/>
</dbReference>
<dbReference type="SUPFAM" id="SSF55920">
    <property type="entry name" value="Creatinase/aminopeptidase"/>
    <property type="match status" value="1"/>
</dbReference>
<dbReference type="Gene3D" id="3.90.230.10">
    <property type="entry name" value="Creatinase/methionine aminopeptidase superfamily"/>
    <property type="match status" value="1"/>
</dbReference>